<dbReference type="InterPro" id="IPR018060">
    <property type="entry name" value="HTH_AraC"/>
</dbReference>
<organism evidence="13 14">
    <name type="scientific">Paenibacillus taichungensis</name>
    <dbReference type="NCBI Taxonomy" id="484184"/>
    <lineage>
        <taxon>Bacteria</taxon>
        <taxon>Bacillati</taxon>
        <taxon>Bacillota</taxon>
        <taxon>Bacilli</taxon>
        <taxon>Bacillales</taxon>
        <taxon>Paenibacillaceae</taxon>
        <taxon>Paenibacillus</taxon>
    </lineage>
</organism>
<dbReference type="PRINTS" id="PR00032">
    <property type="entry name" value="HTHARAC"/>
</dbReference>
<dbReference type="PIRSF" id="PIRSF000408">
    <property type="entry name" value="Alkyltransferas_AdaA"/>
    <property type="match status" value="1"/>
</dbReference>
<dbReference type="Gene3D" id="3.40.10.10">
    <property type="entry name" value="DNA Methylphosphotriester Repair Domain"/>
    <property type="match status" value="1"/>
</dbReference>
<dbReference type="RefSeq" id="WP_113054664.1">
    <property type="nucleotide sequence ID" value="NZ_CP175536.1"/>
</dbReference>
<evidence type="ECO:0000256" key="5">
    <source>
        <dbReference type="ARBA" id="ARBA00022763"/>
    </source>
</evidence>
<evidence type="ECO:0000256" key="2">
    <source>
        <dbReference type="ARBA" id="ARBA00022603"/>
    </source>
</evidence>
<evidence type="ECO:0000256" key="6">
    <source>
        <dbReference type="ARBA" id="ARBA00022833"/>
    </source>
</evidence>
<dbReference type="InterPro" id="IPR020449">
    <property type="entry name" value="Tscrpt_reg_AraC-type_HTH"/>
</dbReference>
<evidence type="ECO:0000256" key="10">
    <source>
        <dbReference type="ARBA" id="ARBA00023163"/>
    </source>
</evidence>
<dbReference type="Proteomes" id="UP000250642">
    <property type="component" value="Unassembled WGS sequence"/>
</dbReference>
<evidence type="ECO:0000256" key="4">
    <source>
        <dbReference type="ARBA" id="ARBA00022723"/>
    </source>
</evidence>
<feature type="domain" description="HTH araC/xylS-type" evidence="12">
    <location>
        <begin position="99"/>
        <end position="197"/>
    </location>
</feature>
<keyword evidence="4" id="KW-0479">Metal-binding</keyword>
<dbReference type="InterPro" id="IPR018062">
    <property type="entry name" value="HTH_AraC-typ_CS"/>
</dbReference>
<dbReference type="GO" id="GO:0043565">
    <property type="term" value="F:sequence-specific DNA binding"/>
    <property type="evidence" value="ECO:0007669"/>
    <property type="project" value="InterPro"/>
</dbReference>
<evidence type="ECO:0000259" key="12">
    <source>
        <dbReference type="PROSITE" id="PS01124"/>
    </source>
</evidence>
<dbReference type="PROSITE" id="PS00041">
    <property type="entry name" value="HTH_ARAC_FAMILY_1"/>
    <property type="match status" value="1"/>
</dbReference>
<dbReference type="Gene3D" id="1.10.10.60">
    <property type="entry name" value="Homeodomain-like"/>
    <property type="match status" value="2"/>
</dbReference>
<keyword evidence="10" id="KW-0804">Transcription</keyword>
<dbReference type="SUPFAM" id="SSF46689">
    <property type="entry name" value="Homeodomain-like"/>
    <property type="match status" value="2"/>
</dbReference>
<dbReference type="GO" id="GO:0032259">
    <property type="term" value="P:methylation"/>
    <property type="evidence" value="ECO:0007669"/>
    <property type="project" value="UniProtKB-KW"/>
</dbReference>
<evidence type="ECO:0000256" key="3">
    <source>
        <dbReference type="ARBA" id="ARBA00022679"/>
    </source>
</evidence>
<dbReference type="AlphaFoldDB" id="A0A329QJR1"/>
<dbReference type="GO" id="GO:0008270">
    <property type="term" value="F:zinc ion binding"/>
    <property type="evidence" value="ECO:0007669"/>
    <property type="project" value="InterPro"/>
</dbReference>
<keyword evidence="2" id="KW-0489">Methyltransferase</keyword>
<evidence type="ECO:0000256" key="11">
    <source>
        <dbReference type="ARBA" id="ARBA00023204"/>
    </source>
</evidence>
<keyword evidence="3" id="KW-0808">Transferase</keyword>
<accession>A0A329QJR1</accession>
<dbReference type="SUPFAM" id="SSF57884">
    <property type="entry name" value="Ada DNA repair protein, N-terminal domain (N-Ada 10)"/>
    <property type="match status" value="1"/>
</dbReference>
<comment type="cofactor">
    <cofactor evidence="1">
        <name>Zn(2+)</name>
        <dbReference type="ChEBI" id="CHEBI:29105"/>
    </cofactor>
</comment>
<keyword evidence="5" id="KW-0227">DNA damage</keyword>
<dbReference type="Pfam" id="PF02805">
    <property type="entry name" value="Ada_Zn_binding"/>
    <property type="match status" value="1"/>
</dbReference>
<comment type="caution">
    <text evidence="13">The sequence shown here is derived from an EMBL/GenBank/DDBJ whole genome shotgun (WGS) entry which is preliminary data.</text>
</comment>
<protein>
    <submittedName>
        <fullName evidence="13">AraC family transcriptional regulator</fullName>
    </submittedName>
</protein>
<dbReference type="PANTHER" id="PTHR43280">
    <property type="entry name" value="ARAC-FAMILY TRANSCRIPTIONAL REGULATOR"/>
    <property type="match status" value="1"/>
</dbReference>
<gene>
    <name evidence="13" type="ORF">DC345_20490</name>
</gene>
<sequence>MRLEVILLDSHNPYHKDSDPIDDKKWNAIIHNDSSFDGKFYYGVKTTGIFCRPSCKSKTPKYENVSIFNNPEEALALHFRPCKRCKPTGERVPDQEWISVVTDYIEHHFAEPLTLDILANVSHGSPYHLHRVFKRIIGLTPVEYIQEKRVNEARKLLESTELTVTDIARLVGIANPAYFITVFRKHTGSTPANYREQRRDQL</sequence>
<dbReference type="InterPro" id="IPR009057">
    <property type="entry name" value="Homeodomain-like_sf"/>
</dbReference>
<proteinExistence type="predicted"/>
<dbReference type="Pfam" id="PF12833">
    <property type="entry name" value="HTH_18"/>
    <property type="match status" value="1"/>
</dbReference>
<keyword evidence="9" id="KW-0010">Activator</keyword>
<dbReference type="InterPro" id="IPR035451">
    <property type="entry name" value="Ada-like_dom_sf"/>
</dbReference>
<keyword evidence="11" id="KW-0234">DNA repair</keyword>
<dbReference type="SMART" id="SM00342">
    <property type="entry name" value="HTH_ARAC"/>
    <property type="match status" value="1"/>
</dbReference>
<dbReference type="PROSITE" id="PS01124">
    <property type="entry name" value="HTH_ARAC_FAMILY_2"/>
    <property type="match status" value="1"/>
</dbReference>
<evidence type="ECO:0000256" key="8">
    <source>
        <dbReference type="ARBA" id="ARBA00023125"/>
    </source>
</evidence>
<dbReference type="GO" id="GO:0008168">
    <property type="term" value="F:methyltransferase activity"/>
    <property type="evidence" value="ECO:0007669"/>
    <property type="project" value="UniProtKB-KW"/>
</dbReference>
<keyword evidence="6" id="KW-0862">Zinc</keyword>
<evidence type="ECO:0000256" key="7">
    <source>
        <dbReference type="ARBA" id="ARBA00023015"/>
    </source>
</evidence>
<dbReference type="FunFam" id="3.40.10.10:FF:000001">
    <property type="entry name" value="DNA-3-methyladenine glycosylase 2"/>
    <property type="match status" value="1"/>
</dbReference>
<name>A0A329QJR1_9BACL</name>
<keyword evidence="8" id="KW-0238">DNA-binding</keyword>
<dbReference type="GO" id="GO:0003700">
    <property type="term" value="F:DNA-binding transcription factor activity"/>
    <property type="evidence" value="ECO:0007669"/>
    <property type="project" value="InterPro"/>
</dbReference>
<keyword evidence="7" id="KW-0805">Transcription regulation</keyword>
<dbReference type="GO" id="GO:0006307">
    <property type="term" value="P:DNA alkylation repair"/>
    <property type="evidence" value="ECO:0007669"/>
    <property type="project" value="UniProtKB-ARBA"/>
</dbReference>
<dbReference type="PANTHER" id="PTHR43280:SF28">
    <property type="entry name" value="HTH-TYPE TRANSCRIPTIONAL ACTIVATOR RHAS"/>
    <property type="match status" value="1"/>
</dbReference>
<evidence type="ECO:0000256" key="9">
    <source>
        <dbReference type="ARBA" id="ARBA00023159"/>
    </source>
</evidence>
<dbReference type="EMBL" id="QEVW01000014">
    <property type="protein sequence ID" value="RAW12677.1"/>
    <property type="molecule type" value="Genomic_DNA"/>
</dbReference>
<dbReference type="InterPro" id="IPR016220">
    <property type="entry name" value="Me-P-triester_DNA_alkyl-Trfase"/>
</dbReference>
<evidence type="ECO:0000313" key="13">
    <source>
        <dbReference type="EMBL" id="RAW12677.1"/>
    </source>
</evidence>
<evidence type="ECO:0000313" key="14">
    <source>
        <dbReference type="Proteomes" id="UP000250642"/>
    </source>
</evidence>
<evidence type="ECO:0000256" key="1">
    <source>
        <dbReference type="ARBA" id="ARBA00001947"/>
    </source>
</evidence>
<reference evidence="13 14" key="1">
    <citation type="submission" date="2018-04" db="EMBL/GenBank/DDBJ databases">
        <title>Paenibacillus taichungensis Genome sequencing and assembly.</title>
        <authorList>
            <person name="Xu J."/>
            <person name="Rensing C."/>
            <person name="Mazhar H.S."/>
        </authorList>
    </citation>
    <scope>NUCLEOTIDE SEQUENCE [LARGE SCALE GENOMIC DNA]</scope>
    <source>
        <strain evidence="13 14">NC1</strain>
    </source>
</reference>
<dbReference type="InterPro" id="IPR004026">
    <property type="entry name" value="Ada_DNA_repair_Zn-bd"/>
</dbReference>